<gene>
    <name evidence="1" type="ORF">BG015_006410</name>
</gene>
<evidence type="ECO:0000313" key="1">
    <source>
        <dbReference type="EMBL" id="KAF9119177.1"/>
    </source>
</evidence>
<evidence type="ECO:0008006" key="3">
    <source>
        <dbReference type="Google" id="ProtNLM"/>
    </source>
</evidence>
<accession>A0A9P5R396</accession>
<dbReference type="AlphaFoldDB" id="A0A9P5R396"/>
<reference evidence="1" key="1">
    <citation type="journal article" date="2020" name="Fungal Divers.">
        <title>Resolving the Mortierellaceae phylogeny through synthesis of multi-gene phylogenetics and phylogenomics.</title>
        <authorList>
            <person name="Vandepol N."/>
            <person name="Liber J."/>
            <person name="Desiro A."/>
            <person name="Na H."/>
            <person name="Kennedy M."/>
            <person name="Barry K."/>
            <person name="Grigoriev I.V."/>
            <person name="Miller A.N."/>
            <person name="O'Donnell K."/>
            <person name="Stajich J.E."/>
            <person name="Bonito G."/>
        </authorList>
    </citation>
    <scope>NUCLEOTIDE SEQUENCE</scope>
    <source>
        <strain evidence="1">NRRL 6426</strain>
    </source>
</reference>
<sequence>MWEDFRIAYQPDAVVTDQGNVEILAIRAAFPMVKIQYCAWHVLRVWERRLTYTMLGIDMALSPEQRANERDQVRHALHKILYTPDKDEALALLTTFQQENHHRAEMLQFLDKNYFKETDRQRWMICFRENIACAAIDTNNYVESWHNALKMYFLKDKQKRRADTVVYTLVKSVIPFYQYKLASGRLQVGRMNPVQRAAADGRIKAET</sequence>
<dbReference type="PANTHER" id="PTHR33977:SF1">
    <property type="entry name" value="ZINC ION BINDING PROTEIN"/>
    <property type="match status" value="1"/>
</dbReference>
<evidence type="ECO:0000313" key="2">
    <source>
        <dbReference type="Proteomes" id="UP000748756"/>
    </source>
</evidence>
<dbReference type="PANTHER" id="PTHR33977">
    <property type="entry name" value="ZINC ION BINDING PROTEIN"/>
    <property type="match status" value="1"/>
</dbReference>
<proteinExistence type="predicted"/>
<dbReference type="EMBL" id="JAAAUQ010003053">
    <property type="protein sequence ID" value="KAF9119177.1"/>
    <property type="molecule type" value="Genomic_DNA"/>
</dbReference>
<organism evidence="1 2">
    <name type="scientific">Linnemannia schmuckeri</name>
    <dbReference type="NCBI Taxonomy" id="64567"/>
    <lineage>
        <taxon>Eukaryota</taxon>
        <taxon>Fungi</taxon>
        <taxon>Fungi incertae sedis</taxon>
        <taxon>Mucoromycota</taxon>
        <taxon>Mortierellomycotina</taxon>
        <taxon>Mortierellomycetes</taxon>
        <taxon>Mortierellales</taxon>
        <taxon>Mortierellaceae</taxon>
        <taxon>Linnemannia</taxon>
    </lineage>
</organism>
<name>A0A9P5R396_9FUNG</name>
<keyword evidence="2" id="KW-1185">Reference proteome</keyword>
<protein>
    <recommendedName>
        <fullName evidence="3">MULE transposase domain-containing protein</fullName>
    </recommendedName>
</protein>
<dbReference type="OrthoDB" id="2425169at2759"/>
<dbReference type="Proteomes" id="UP000748756">
    <property type="component" value="Unassembled WGS sequence"/>
</dbReference>
<feature type="non-terminal residue" evidence="1">
    <location>
        <position position="1"/>
    </location>
</feature>
<comment type="caution">
    <text evidence="1">The sequence shown here is derived from an EMBL/GenBank/DDBJ whole genome shotgun (WGS) entry which is preliminary data.</text>
</comment>